<evidence type="ECO:0008006" key="4">
    <source>
        <dbReference type="Google" id="ProtNLM"/>
    </source>
</evidence>
<dbReference type="EMBL" id="CP071796">
    <property type="protein sequence ID" value="QTD45450.1"/>
    <property type="molecule type" value="Genomic_DNA"/>
</dbReference>
<dbReference type="RefSeq" id="WP_208009198.1">
    <property type="nucleotide sequence ID" value="NZ_CP071796.1"/>
</dbReference>
<organism evidence="2 3">
    <name type="scientific">Ottowia testudinis</name>
    <dbReference type="NCBI Taxonomy" id="2816950"/>
    <lineage>
        <taxon>Bacteria</taxon>
        <taxon>Pseudomonadati</taxon>
        <taxon>Pseudomonadota</taxon>
        <taxon>Betaproteobacteria</taxon>
        <taxon>Burkholderiales</taxon>
        <taxon>Comamonadaceae</taxon>
        <taxon>Ottowia</taxon>
    </lineage>
</organism>
<accession>A0A975H3N0</accession>
<dbReference type="Proteomes" id="UP000663903">
    <property type="component" value="Chromosome"/>
</dbReference>
<keyword evidence="1" id="KW-1133">Transmembrane helix</keyword>
<feature type="transmembrane region" description="Helical" evidence="1">
    <location>
        <begin position="83"/>
        <end position="104"/>
    </location>
</feature>
<name>A0A975H3N0_9BURK</name>
<keyword evidence="1" id="KW-0472">Membrane</keyword>
<sequence>MDELVLIAISKRNLRHFGLIMGVMVATLFGIVLPWLWGAQHRTWPWWIAGAFAGLALIWPAALKWPYVVWMKIGAILGKINTGLILGLAYLIVFIPFGLILRMLGKDTLKKRWREDVETYRRIMPPRGGTHMERQF</sequence>
<keyword evidence="1" id="KW-0812">Transmembrane</keyword>
<dbReference type="InterPro" id="IPR045781">
    <property type="entry name" value="SxtJ"/>
</dbReference>
<dbReference type="KEGG" id="otd:J1M35_00535"/>
<proteinExistence type="predicted"/>
<protein>
    <recommendedName>
        <fullName evidence="4">SxtJ</fullName>
    </recommendedName>
</protein>
<evidence type="ECO:0000313" key="2">
    <source>
        <dbReference type="EMBL" id="QTD45450.1"/>
    </source>
</evidence>
<reference evidence="2" key="1">
    <citation type="submission" date="2021-03" db="EMBL/GenBank/DDBJ databases">
        <title>Ottowia sp. 27C isolated from the cloaca of a Giant Asian pond turtle (Heosemys grandis).</title>
        <authorList>
            <person name="Spergser J."/>
            <person name="Busse H.-J."/>
        </authorList>
    </citation>
    <scope>NUCLEOTIDE SEQUENCE</scope>
    <source>
        <strain evidence="2">27C</strain>
    </source>
</reference>
<keyword evidence="3" id="KW-1185">Reference proteome</keyword>
<feature type="transmembrane region" description="Helical" evidence="1">
    <location>
        <begin position="16"/>
        <end position="37"/>
    </location>
</feature>
<gene>
    <name evidence="2" type="ORF">J1M35_00535</name>
</gene>
<evidence type="ECO:0000256" key="1">
    <source>
        <dbReference type="SAM" id="Phobius"/>
    </source>
</evidence>
<dbReference type="Pfam" id="PF19588">
    <property type="entry name" value="SxtJ"/>
    <property type="match status" value="1"/>
</dbReference>
<dbReference type="AlphaFoldDB" id="A0A975H3N0"/>
<evidence type="ECO:0000313" key="3">
    <source>
        <dbReference type="Proteomes" id="UP000663903"/>
    </source>
</evidence>
<feature type="transmembrane region" description="Helical" evidence="1">
    <location>
        <begin position="44"/>
        <end position="63"/>
    </location>
</feature>